<accession>U9UEY0</accession>
<feature type="compositionally biased region" description="Low complexity" evidence="1">
    <location>
        <begin position="1"/>
        <end position="19"/>
    </location>
</feature>
<dbReference type="EMBL" id="KI278722">
    <property type="protein sequence ID" value="ESA18955.1"/>
    <property type="molecule type" value="Genomic_DNA"/>
</dbReference>
<evidence type="ECO:0000313" key="2">
    <source>
        <dbReference type="EMBL" id="ESA18955.1"/>
    </source>
</evidence>
<gene>
    <name evidence="2" type="ORF">GLOINDRAFT_20127</name>
</gene>
<evidence type="ECO:0000256" key="1">
    <source>
        <dbReference type="SAM" id="MobiDB-lite"/>
    </source>
</evidence>
<feature type="compositionally biased region" description="Basic residues" evidence="1">
    <location>
        <begin position="22"/>
        <end position="33"/>
    </location>
</feature>
<feature type="region of interest" description="Disordered" evidence="1">
    <location>
        <begin position="1"/>
        <end position="50"/>
    </location>
</feature>
<proteinExistence type="predicted"/>
<reference evidence="2" key="1">
    <citation type="submission" date="2013-07" db="EMBL/GenBank/DDBJ databases">
        <title>The genome of an arbuscular mycorrhizal fungus provides insights into the evolution of the oldest plant symbiosis.</title>
        <authorList>
            <consortium name="DOE Joint Genome Institute"/>
            <person name="Tisserant E."/>
            <person name="Malbreil M."/>
            <person name="Kuo A."/>
            <person name="Kohler A."/>
            <person name="Symeonidi A."/>
            <person name="Balestrini R."/>
            <person name="Charron P."/>
            <person name="Duensing N."/>
            <person name="Frei-dit-Frey N."/>
            <person name="Gianinazzi-Pearson V."/>
            <person name="Gilbert B."/>
            <person name="Handa Y."/>
            <person name="Hijri M."/>
            <person name="Kaul R."/>
            <person name="Kawaguchi M."/>
            <person name="Krajinski F."/>
            <person name="Lammers P."/>
            <person name="Lapierre D."/>
            <person name="Masclaux F.G."/>
            <person name="Murat C."/>
            <person name="Morin E."/>
            <person name="Ndikumana S."/>
            <person name="Pagni M."/>
            <person name="Petitpierre D."/>
            <person name="Requena N."/>
            <person name="Rosikiewicz P."/>
            <person name="Riley R."/>
            <person name="Saito K."/>
            <person name="San Clemente H."/>
            <person name="Shapiro H."/>
            <person name="van Tuinen D."/>
            <person name="Becard G."/>
            <person name="Bonfante P."/>
            <person name="Paszkowski U."/>
            <person name="Shachar-Hill Y."/>
            <person name="Young J.P."/>
            <person name="Sanders I.R."/>
            <person name="Henrissat B."/>
            <person name="Rensing S.A."/>
            <person name="Grigoriev I.V."/>
            <person name="Corradi N."/>
            <person name="Roux C."/>
            <person name="Martin F."/>
        </authorList>
    </citation>
    <scope>NUCLEOTIDE SEQUENCE</scope>
    <source>
        <strain evidence="2">DAOM 197198</strain>
    </source>
</reference>
<name>U9UEY0_RHIID</name>
<sequence>MKTFKNSSSSSTNAQETSSFASKKRTTKRRIRKNIQTAKEQTKEQHISENPTEYYQNEFYEFYSNMINFPRQGLQNPLTLSSFTLQSLLLGLLLLILTHTLQTLLLNSLISHFPNGQEQQFATLSNNYTLNT</sequence>
<dbReference type="HOGENOM" id="CLU_1918174_0_0_1"/>
<dbReference type="AlphaFoldDB" id="U9UEY0"/>
<protein>
    <submittedName>
        <fullName evidence="2">Uncharacterized protein</fullName>
    </submittedName>
</protein>
<organism evidence="2">
    <name type="scientific">Rhizophagus irregularis (strain DAOM 181602 / DAOM 197198 / MUCL 43194)</name>
    <name type="common">Arbuscular mycorrhizal fungus</name>
    <name type="synonym">Glomus intraradices</name>
    <dbReference type="NCBI Taxonomy" id="747089"/>
    <lineage>
        <taxon>Eukaryota</taxon>
        <taxon>Fungi</taxon>
        <taxon>Fungi incertae sedis</taxon>
        <taxon>Mucoromycota</taxon>
        <taxon>Glomeromycotina</taxon>
        <taxon>Glomeromycetes</taxon>
        <taxon>Glomerales</taxon>
        <taxon>Glomeraceae</taxon>
        <taxon>Rhizophagus</taxon>
    </lineage>
</organism>